<name>A0ABW4MKE4_9SPHN</name>
<evidence type="ECO:0000313" key="3">
    <source>
        <dbReference type="Proteomes" id="UP001597215"/>
    </source>
</evidence>
<dbReference type="RefSeq" id="WP_381516223.1">
    <property type="nucleotide sequence ID" value="NZ_JBHUEL010000012.1"/>
</dbReference>
<dbReference type="Pfam" id="PF06035">
    <property type="entry name" value="Peptidase_C93"/>
    <property type="match status" value="1"/>
</dbReference>
<dbReference type="InterPro" id="IPR038765">
    <property type="entry name" value="Papain-like_cys_pep_sf"/>
</dbReference>
<feature type="signal peptide" evidence="1">
    <location>
        <begin position="1"/>
        <end position="33"/>
    </location>
</feature>
<dbReference type="SUPFAM" id="SSF54001">
    <property type="entry name" value="Cysteine proteinases"/>
    <property type="match status" value="1"/>
</dbReference>
<dbReference type="EMBL" id="JBHUEL010000012">
    <property type="protein sequence ID" value="MFD1768022.1"/>
    <property type="molecule type" value="Genomic_DNA"/>
</dbReference>
<evidence type="ECO:0000256" key="1">
    <source>
        <dbReference type="SAM" id="SignalP"/>
    </source>
</evidence>
<feature type="chain" id="PRO_5046873163" evidence="1">
    <location>
        <begin position="34"/>
        <end position="361"/>
    </location>
</feature>
<dbReference type="Proteomes" id="UP001597215">
    <property type="component" value="Unassembled WGS sequence"/>
</dbReference>
<sequence>MKTHAPSGKKRSARFATATIALFATLAPASAWALEIPVPTAEQACPATGIETVAPLQVAVQTKSEAILGGTRSKLEELKAQQAAAAAAAIAPAPAPIVQLAMLSPAAGPATIAAPCTAMAFARLPQMAQESTLAPRARATQWVARLAAVSIARRPLLDSGLLLQPVDTSKPNVFGSVALAIGRTPLDNKWQRAQAAKLPRRGGEWRTVVGEARDLDQGRKLDMINSWVNRRVNFIDDSARFKVADRWATAAETLRAGQGDCEDYAIAKMKLLEASGVSTNDMFLVIAKDLVRRADHALLVVRNGDRLVVLDNNTDRIVDAAAISDYRPVMSYSAGKAWLHGYAAQPAPIMQAPIRIAALTS</sequence>
<dbReference type="PANTHER" id="PTHR39327:SF1">
    <property type="entry name" value="BLR5470 PROTEIN"/>
    <property type="match status" value="1"/>
</dbReference>
<reference evidence="3" key="1">
    <citation type="journal article" date="2019" name="Int. J. Syst. Evol. Microbiol.">
        <title>The Global Catalogue of Microorganisms (GCM) 10K type strain sequencing project: providing services to taxonomists for standard genome sequencing and annotation.</title>
        <authorList>
            <consortium name="The Broad Institute Genomics Platform"/>
            <consortium name="The Broad Institute Genome Sequencing Center for Infectious Disease"/>
            <person name="Wu L."/>
            <person name="Ma J."/>
        </authorList>
    </citation>
    <scope>NUCLEOTIDE SEQUENCE [LARGE SCALE GENOMIC DNA]</scope>
    <source>
        <strain evidence="3">CGMCC 1.12449</strain>
    </source>
</reference>
<keyword evidence="1" id="KW-0732">Signal</keyword>
<accession>A0ABW4MKE4</accession>
<protein>
    <submittedName>
        <fullName evidence="2">Transglutaminase-like cysteine peptidase</fullName>
    </submittedName>
</protein>
<organism evidence="2 3">
    <name type="scientific">Sphingorhabdus buctiana</name>
    <dbReference type="NCBI Taxonomy" id="1508805"/>
    <lineage>
        <taxon>Bacteria</taxon>
        <taxon>Pseudomonadati</taxon>
        <taxon>Pseudomonadota</taxon>
        <taxon>Alphaproteobacteria</taxon>
        <taxon>Sphingomonadales</taxon>
        <taxon>Sphingomonadaceae</taxon>
        <taxon>Sphingorhabdus</taxon>
    </lineage>
</organism>
<dbReference type="Gene3D" id="3.10.620.30">
    <property type="match status" value="1"/>
</dbReference>
<gene>
    <name evidence="2" type="ORF">ACFSAG_14350</name>
</gene>
<dbReference type="InterPro" id="IPR010319">
    <property type="entry name" value="Transglutaminase-like_Cys_pept"/>
</dbReference>
<comment type="caution">
    <text evidence="2">The sequence shown here is derived from an EMBL/GenBank/DDBJ whole genome shotgun (WGS) entry which is preliminary data.</text>
</comment>
<dbReference type="PANTHER" id="PTHR39327">
    <property type="match status" value="1"/>
</dbReference>
<keyword evidence="3" id="KW-1185">Reference proteome</keyword>
<proteinExistence type="predicted"/>
<evidence type="ECO:0000313" key="2">
    <source>
        <dbReference type="EMBL" id="MFD1768022.1"/>
    </source>
</evidence>